<reference evidence="1" key="1">
    <citation type="submission" date="2017-08" db="EMBL/GenBank/DDBJ databases">
        <authorList>
            <person name="de Groot N.N."/>
        </authorList>
    </citation>
    <scope>NUCLEOTIDE SEQUENCE</scope>
</reference>
<protein>
    <submittedName>
        <fullName evidence="1">Ankyrin-repeat protein</fullName>
    </submittedName>
</protein>
<accession>A0A285PXV1</accession>
<evidence type="ECO:0000313" key="2">
    <source>
        <dbReference type="Proteomes" id="UP000274850"/>
    </source>
</evidence>
<evidence type="ECO:0000313" key="1">
    <source>
        <dbReference type="EMBL" id="SOB73986.1"/>
    </source>
</evidence>
<keyword evidence="2" id="KW-1185">Reference proteome</keyword>
<organism evidence="1">
    <name type="scientific">Cedratvirus lausannensis</name>
    <dbReference type="NCBI Taxonomy" id="2023205"/>
    <lineage>
        <taxon>Viruses</taxon>
        <taxon>Pithoviruses</taxon>
        <taxon>Orthocedratvirinae</taxon>
        <taxon>Alphacedratvirus</taxon>
        <taxon>Alphacedratvirus francolausannense</taxon>
    </lineage>
</organism>
<dbReference type="Proteomes" id="UP000274850">
    <property type="component" value="Segment"/>
</dbReference>
<dbReference type="EMBL" id="LT907979">
    <property type="protein sequence ID" value="SOB73986.1"/>
    <property type="molecule type" value="Genomic_DNA"/>
</dbReference>
<name>A0A285PXV1_9VIRU</name>
<gene>
    <name evidence="1" type="ORF">BQ9231_00103</name>
</gene>
<proteinExistence type="predicted"/>
<sequence length="473" mass="55536">MEMQQMPKEMVENVCSYLGGYSYVANLVPYLRSCVEGANKEDFLVEVYKRQDFAFIRKYNLFPTYKVVEECVSLVVREENITILSWLFEQSQGRLLKMIAEKAALVGSYLVFTWARHKGCPISDEMFYNVAKSGNIMLYKFMKSERNNPPVQVCASRATYAEKFRMLPVILEDEENIDIDYELGIVGNIRLIESLFRFNELDVYIVLSGACLSLNRELVLWLKNKHDLTDLPSEDDLPLLKSCYVFLKEDKSEEEKLDFVKFLDEHFTLDYVELTCDLSFTNHMSILRWCLSKRVEVSREIFRIACRNSVEDMAYLDSLGHFRNNPGYYIDAARAGKVENLEWLEKRGLFLSGVLNYNHHYTCAYRVKGSIIPCLEWFVKKGIRIPSEALREADHDQDMETFYWLLERVEYNTHVLRQLSGWVISIQDFNLEIFIALLPYIDKERTREIIEAKKRTCSNYLLYEEAERRLLGC</sequence>